<dbReference type="InterPro" id="IPR002869">
    <property type="entry name" value="Pyrv_flavodox_OxRed_cen"/>
</dbReference>
<dbReference type="PROSITE" id="PS00198">
    <property type="entry name" value="4FE4S_FER_1"/>
    <property type="match status" value="2"/>
</dbReference>
<feature type="binding site" evidence="10">
    <location>
        <position position="839"/>
    </location>
    <ligand>
        <name>thiamine diphosphate</name>
        <dbReference type="ChEBI" id="CHEBI:58937"/>
    </ligand>
</feature>
<feature type="binding site" evidence="12">
    <location>
        <position position="692"/>
    </location>
    <ligand>
        <name>[4Fe-4S] cluster</name>
        <dbReference type="ChEBI" id="CHEBI:49883"/>
        <label>1</label>
    </ligand>
</feature>
<dbReference type="PANTHER" id="PTHR32154:SF0">
    <property type="entry name" value="PYRUVATE-FLAVODOXIN OXIDOREDUCTASE-RELATED"/>
    <property type="match status" value="1"/>
</dbReference>
<dbReference type="Gene3D" id="3.30.70.20">
    <property type="match status" value="1"/>
</dbReference>
<dbReference type="Gene3D" id="3.40.920.10">
    <property type="entry name" value="Pyruvate-ferredoxin oxidoreductase, PFOR, domain III"/>
    <property type="match status" value="1"/>
</dbReference>
<dbReference type="Gene3D" id="3.40.50.920">
    <property type="match status" value="1"/>
</dbReference>
<feature type="binding site" evidence="10">
    <location>
        <begin position="969"/>
        <end position="972"/>
    </location>
    <ligand>
        <name>thiamine diphosphate</name>
        <dbReference type="ChEBI" id="CHEBI:58937"/>
    </ligand>
</feature>
<feature type="binding site" evidence="12">
    <location>
        <position position="839"/>
    </location>
    <ligand>
        <name>[4Fe-4S] cluster</name>
        <dbReference type="ChEBI" id="CHEBI:49883"/>
        <label>3</label>
    </ligand>
</feature>
<evidence type="ECO:0000256" key="9">
    <source>
        <dbReference type="PIRNR" id="PIRNR000159"/>
    </source>
</evidence>
<feature type="binding site" evidence="10">
    <location>
        <begin position="998"/>
        <end position="1003"/>
    </location>
    <ligand>
        <name>thiamine diphosphate</name>
        <dbReference type="ChEBI" id="CHEBI:58937"/>
    </ligand>
</feature>
<evidence type="ECO:0000256" key="10">
    <source>
        <dbReference type="PIRSR" id="PIRSR000159-1"/>
    </source>
</evidence>
<feature type="binding site" evidence="10">
    <location>
        <position position="816"/>
    </location>
    <ligand>
        <name>thiamine diphosphate</name>
        <dbReference type="ChEBI" id="CHEBI:58937"/>
    </ligand>
</feature>
<dbReference type="InterPro" id="IPR011895">
    <property type="entry name" value="Pyrv_flavodox_OxRed"/>
</dbReference>
<feature type="domain" description="4Fe-4S ferredoxin-type" evidence="13">
    <location>
        <begin position="677"/>
        <end position="706"/>
    </location>
</feature>
<dbReference type="InterPro" id="IPR037112">
    <property type="entry name" value="Pyrv-flavodox_OxR_EKR_sf"/>
</dbReference>
<feature type="binding site" evidence="10">
    <location>
        <position position="115"/>
    </location>
    <ligand>
        <name>pyruvate</name>
        <dbReference type="ChEBI" id="CHEBI:15361"/>
    </ligand>
</feature>
<evidence type="ECO:0000256" key="3">
    <source>
        <dbReference type="ARBA" id="ARBA00022485"/>
    </source>
</evidence>
<keyword evidence="6 9" id="KW-0560">Oxidoreductase</keyword>
<evidence type="ECO:0000256" key="6">
    <source>
        <dbReference type="ARBA" id="ARBA00023002"/>
    </source>
</evidence>
<dbReference type="PIRSF" id="PIRSF000159">
    <property type="entry name" value="NifJ"/>
    <property type="match status" value="1"/>
</dbReference>
<dbReference type="GO" id="GO:0051539">
    <property type="term" value="F:4 iron, 4 sulfur cluster binding"/>
    <property type="evidence" value="ECO:0007669"/>
    <property type="project" value="UniProtKB-KW"/>
</dbReference>
<reference evidence="14 15" key="1">
    <citation type="submission" date="2022-12" db="EMBL/GenBank/DDBJ databases">
        <title>Metagenome assembled genome from gulf of manar.</title>
        <authorList>
            <person name="Kohli P."/>
            <person name="Pk S."/>
            <person name="Venkata Ramana C."/>
            <person name="Sasikala C."/>
        </authorList>
    </citation>
    <scope>NUCLEOTIDE SEQUENCE [LARGE SCALE GENOMIC DNA]</scope>
    <source>
        <strain evidence="14">JB008</strain>
    </source>
</reference>
<feature type="binding site" evidence="12">
    <location>
        <position position="745"/>
    </location>
    <ligand>
        <name>[4Fe-4S] cluster</name>
        <dbReference type="ChEBI" id="CHEBI:49883"/>
        <label>2</label>
    </ligand>
</feature>
<evidence type="ECO:0000256" key="11">
    <source>
        <dbReference type="PIRSR" id="PIRSR000159-2"/>
    </source>
</evidence>
<keyword evidence="7 12" id="KW-0408">Iron</keyword>
<gene>
    <name evidence="14" type="primary">nifJ</name>
    <name evidence="14" type="ORF">PQJ61_10690</name>
</gene>
<feature type="binding site" evidence="10">
    <location>
        <position position="65"/>
    </location>
    <ligand>
        <name>thiamine diphosphate</name>
        <dbReference type="ChEBI" id="CHEBI:58937"/>
    </ligand>
</feature>
<feature type="binding site" evidence="12">
    <location>
        <position position="811"/>
    </location>
    <ligand>
        <name>[4Fe-4S] cluster</name>
        <dbReference type="ChEBI" id="CHEBI:49883"/>
        <label>3</label>
    </ligand>
</feature>
<feature type="binding site" evidence="12">
    <location>
        <position position="752"/>
    </location>
    <ligand>
        <name>[4Fe-4S] cluster</name>
        <dbReference type="ChEBI" id="CHEBI:49883"/>
        <label>1</label>
    </ligand>
</feature>
<feature type="binding site" evidence="12">
    <location>
        <position position="814"/>
    </location>
    <ligand>
        <name>[4Fe-4S] cluster</name>
        <dbReference type="ChEBI" id="CHEBI:49883"/>
        <label>3</label>
    </ligand>
</feature>
<feature type="binding site" evidence="10">
    <location>
        <position position="32"/>
    </location>
    <ligand>
        <name>pyruvate</name>
        <dbReference type="ChEBI" id="CHEBI:15361"/>
    </ligand>
</feature>
<comment type="cofactor">
    <cofactor evidence="12">
        <name>[4Fe-4S] cluster</name>
        <dbReference type="ChEBI" id="CHEBI:49883"/>
    </cofactor>
    <text evidence="12">Binds 3 [4Fe-4S] clusters per subunit.</text>
</comment>
<sequence>MANKKMVTIDGNTAAAHVAYAFSEVAAIYPITPSSPMGEYSDSWASTGRKNIYGKIVDVMEMQSEAGAAGAVHGALSGGALTTTFTASQGLLLMIPNMHKIAGEMLPTVFHVSARSLAAQSLSIFGDHSDVMSTRNTGFAMTAASSIQETMDMALVAHLATLKSEIPFLNFFDGFRTSHEIMKVEEISYDDIASLIEPEYIEKFRNRAMRPEAPVVKVAAQNPDVYFQGRETSNTYYDKVPEIVQEYMDKVAKVTGRQYHLFDYVGAPDAEKLIIAMGSGCDTIDLSVNKMVSDGEKVGLIKVRLYRPFSAEAFIDAIPASVKKIAVLDRTKEPGSLGEPLFLDVATVLSDKDIKVIGGRYGLSSKEFTPSQVKAVFDHLDGAAFNGFTVGIKDDVSNKSIDVKEFLNVTPDDVVACMFWGLGSDGTVGANKNSIKIIGDNTDMNAQGYFEYDSKKSGGVTISHLRFGKSSVNMPWLVNSADFVACHNPAYIGRYDMLGPLKEGGIFLLNSEIPTDEVFEHLTAAEQQIIIDRKIKFYNMDALKIAEKVGLGSRINTVMQAAFFKLSGVLPETEAIDLMKGAIKKTFIKKGEDIVKMNWEAVDSSAAAIEEVKVPASVGKAYVPPKLVADDADDFTKNIVEKIMHLKGNDIAVSQMSYDGTLPTGTSKLEKRGVAPRVPNWINDNCIQCNQCVQSCPHAAIRAKMIESDKMSGAPDTFDAIDYKAAKGKDLKYKIQVFVEDCQGCGVCIETCPAKNKALEWSTLEKERAAGENANEAFFETLPYGAIDGSSEANVKGMQFRQPLFEFSGACAGCGETPYVKLVTQICGDRMVVANATGCSSIYGGTFPTIPYCKNELGRGPAWGNSLFEDNAEYGFGMRLAVNSNRDLLEIKVAKALELGLSGELADALKAQMEMWTATDAAAIEGQTKIASLIDAEVAKASGEMKEVLAKVAELKDYFVDKSVWIFGGDGWAYDIGYSGVDHVVAMGKNVNVLVVDTEVYSNTGGQASKATPIAAVAKFANAGMQLTKKNMGFMCMSYGYVYVASIALGANRAQAQKALMEAEAYDGPSIVFAYAPCINHGIDMSKSQLEEKRAVESGYWPLYRYNPAAEEGKRFTWETKDPTASYQDFIRSERRYTALQTTNPEHAEELFAAAEEDAKKRMDFYKKLGDIM</sequence>
<dbReference type="SUPFAM" id="SSF54862">
    <property type="entry name" value="4Fe-4S ferredoxins"/>
    <property type="match status" value="1"/>
</dbReference>
<dbReference type="PANTHER" id="PTHR32154">
    <property type="entry name" value="PYRUVATE-FLAVODOXIN OXIDOREDUCTASE-RELATED"/>
    <property type="match status" value="1"/>
</dbReference>
<feature type="binding site" evidence="12">
    <location>
        <position position="686"/>
    </location>
    <ligand>
        <name>[4Fe-4S] cluster</name>
        <dbReference type="ChEBI" id="CHEBI:49883"/>
        <label>1</label>
    </ligand>
</feature>
<dbReference type="Pfam" id="PF01855">
    <property type="entry name" value="POR_N"/>
    <property type="match status" value="1"/>
</dbReference>
<dbReference type="InterPro" id="IPR019456">
    <property type="entry name" value="Pyrv-flavodox_OxRtase_EKR"/>
</dbReference>
<comment type="caution">
    <text evidence="14">The sequence shown here is derived from an EMBL/GenBank/DDBJ whole genome shotgun (WGS) entry which is preliminary data.</text>
</comment>
<feature type="site" description="Important for catalytic activity" evidence="11">
    <location>
        <position position="65"/>
    </location>
</feature>
<feature type="binding site" evidence="12">
    <location>
        <position position="748"/>
    </location>
    <ligand>
        <name>[4Fe-4S] cluster</name>
        <dbReference type="ChEBI" id="CHEBI:49883"/>
        <label>2</label>
    </ligand>
</feature>
<feature type="site" description="Important for catalytic activity" evidence="11">
    <location>
        <position position="115"/>
    </location>
</feature>
<dbReference type="GO" id="GO:0006979">
    <property type="term" value="P:response to oxidative stress"/>
    <property type="evidence" value="ECO:0007669"/>
    <property type="project" value="TreeGrafter"/>
</dbReference>
<evidence type="ECO:0000256" key="7">
    <source>
        <dbReference type="ARBA" id="ARBA00023004"/>
    </source>
</evidence>
<evidence type="ECO:0000313" key="15">
    <source>
        <dbReference type="Proteomes" id="UP001221217"/>
    </source>
</evidence>
<keyword evidence="14" id="KW-0670">Pyruvate</keyword>
<keyword evidence="5 9" id="KW-0249">Electron transport</keyword>
<dbReference type="EMBL" id="JAQQAL010000023">
    <property type="protein sequence ID" value="MDC7227217.1"/>
    <property type="molecule type" value="Genomic_DNA"/>
</dbReference>
<dbReference type="InterPro" id="IPR019752">
    <property type="entry name" value="Pyrv/ketoisovalerate_OxRed_cat"/>
</dbReference>
<keyword evidence="3 12" id="KW-0004">4Fe-4S</keyword>
<organism evidence="14 15">
    <name type="scientific">Candidatus Thalassospirochaeta sargassi</name>
    <dbReference type="NCBI Taxonomy" id="3119039"/>
    <lineage>
        <taxon>Bacteria</taxon>
        <taxon>Pseudomonadati</taxon>
        <taxon>Spirochaetota</taxon>
        <taxon>Spirochaetia</taxon>
        <taxon>Spirochaetales</taxon>
        <taxon>Spirochaetaceae</taxon>
        <taxon>Candidatus Thalassospirochaeta</taxon>
    </lineage>
</organism>
<dbReference type="FunFam" id="3.40.50.970:FF:000041">
    <property type="entry name" value="Pyruvate:ferredoxin (Flavodoxin) oxidoreductase"/>
    <property type="match status" value="1"/>
</dbReference>
<dbReference type="InterPro" id="IPR009014">
    <property type="entry name" value="Transketo_C/PFOR_II"/>
</dbReference>
<dbReference type="SUPFAM" id="SSF52922">
    <property type="entry name" value="TK C-terminal domain-like"/>
    <property type="match status" value="1"/>
</dbReference>
<dbReference type="SUPFAM" id="SSF53323">
    <property type="entry name" value="Pyruvate-ferredoxin oxidoreductase, PFOR, domain III"/>
    <property type="match status" value="1"/>
</dbReference>
<dbReference type="Proteomes" id="UP001221217">
    <property type="component" value="Unassembled WGS sequence"/>
</dbReference>
<dbReference type="AlphaFoldDB" id="A0AAJ1IFT7"/>
<evidence type="ECO:0000256" key="5">
    <source>
        <dbReference type="ARBA" id="ARBA00022982"/>
    </source>
</evidence>
<keyword evidence="2 9" id="KW-0813">Transport</keyword>
<evidence type="ECO:0000256" key="1">
    <source>
        <dbReference type="ARBA" id="ARBA00009032"/>
    </source>
</evidence>
<keyword evidence="8 12" id="KW-0411">Iron-sulfur</keyword>
<dbReference type="CDD" id="cd07034">
    <property type="entry name" value="TPP_PYR_PFOR_IOR-alpha_like"/>
    <property type="match status" value="1"/>
</dbReference>
<dbReference type="GO" id="GO:0044281">
    <property type="term" value="P:small molecule metabolic process"/>
    <property type="evidence" value="ECO:0007669"/>
    <property type="project" value="UniProtKB-ARBA"/>
</dbReference>
<dbReference type="InterPro" id="IPR017896">
    <property type="entry name" value="4Fe4S_Fe-S-bd"/>
</dbReference>
<evidence type="ECO:0000256" key="2">
    <source>
        <dbReference type="ARBA" id="ARBA00022448"/>
    </source>
</evidence>
<dbReference type="InterPro" id="IPR017900">
    <property type="entry name" value="4Fe4S_Fe_S_CS"/>
</dbReference>
<proteinExistence type="inferred from homology"/>
<feature type="binding site" evidence="12">
    <location>
        <position position="742"/>
    </location>
    <ligand>
        <name>[4Fe-4S] cluster</name>
        <dbReference type="ChEBI" id="CHEBI:49883"/>
        <label>2</label>
    </ligand>
</feature>
<dbReference type="GO" id="GO:0030976">
    <property type="term" value="F:thiamine pyrophosphate binding"/>
    <property type="evidence" value="ECO:0007669"/>
    <property type="project" value="InterPro"/>
</dbReference>
<evidence type="ECO:0000256" key="8">
    <source>
        <dbReference type="ARBA" id="ARBA00023014"/>
    </source>
</evidence>
<evidence type="ECO:0000256" key="12">
    <source>
        <dbReference type="PIRSR" id="PIRSR000159-50"/>
    </source>
</evidence>
<dbReference type="Gene3D" id="3.40.50.970">
    <property type="match status" value="2"/>
</dbReference>
<dbReference type="InterPro" id="IPR033412">
    <property type="entry name" value="PFOR_II"/>
</dbReference>
<dbReference type="Pfam" id="PF02775">
    <property type="entry name" value="TPP_enzyme_C"/>
    <property type="match status" value="1"/>
</dbReference>
<dbReference type="FunFam" id="3.40.50.920:FF:000007">
    <property type="entry name" value="Pyruvate:ferredoxin (Flavodoxin) oxidoreductase"/>
    <property type="match status" value="1"/>
</dbReference>
<dbReference type="GO" id="GO:0005506">
    <property type="term" value="F:iron ion binding"/>
    <property type="evidence" value="ECO:0007669"/>
    <property type="project" value="InterPro"/>
</dbReference>
<dbReference type="InterPro" id="IPR050722">
    <property type="entry name" value="Pyruvate:ferred/Flavod_OxRd"/>
</dbReference>
<evidence type="ECO:0000259" key="13">
    <source>
        <dbReference type="PROSITE" id="PS51379"/>
    </source>
</evidence>
<name>A0AAJ1IFT7_9SPIO</name>
<comment type="similarity">
    <text evidence="1 9">Belongs to the pyruvate:ferredoxin/flavodoxin oxidoreductase family.</text>
</comment>
<dbReference type="Pfam" id="PF01558">
    <property type="entry name" value="POR"/>
    <property type="match status" value="1"/>
</dbReference>
<evidence type="ECO:0000313" key="14">
    <source>
        <dbReference type="EMBL" id="MDC7227217.1"/>
    </source>
</evidence>
<keyword evidence="4 12" id="KW-0479">Metal-binding</keyword>
<dbReference type="InterPro" id="IPR011766">
    <property type="entry name" value="TPP_enzyme_TPP-bd"/>
</dbReference>
<dbReference type="NCBIfam" id="TIGR02176">
    <property type="entry name" value="pyruv_ox_red"/>
    <property type="match status" value="1"/>
</dbReference>
<dbReference type="InterPro" id="IPR002880">
    <property type="entry name" value="Pyrv_Fd/Flavodoxin_OxRdtase_N"/>
</dbReference>
<dbReference type="PROSITE" id="PS51379">
    <property type="entry name" value="4FE4S_FER_2"/>
    <property type="match status" value="2"/>
</dbReference>
<evidence type="ECO:0000256" key="4">
    <source>
        <dbReference type="ARBA" id="ARBA00022723"/>
    </source>
</evidence>
<feature type="site" description="Important for catalytic activity" evidence="11">
    <location>
        <position position="32"/>
    </location>
</feature>
<feature type="binding site" evidence="12">
    <location>
        <position position="689"/>
    </location>
    <ligand>
        <name>[4Fe-4S] cluster</name>
        <dbReference type="ChEBI" id="CHEBI:49883"/>
        <label>1</label>
    </ligand>
</feature>
<feature type="binding site" evidence="12">
    <location>
        <position position="1078"/>
    </location>
    <ligand>
        <name>[4Fe-4S] cluster</name>
        <dbReference type="ChEBI" id="CHEBI:49883"/>
        <label>3</label>
    </ligand>
</feature>
<dbReference type="Pfam" id="PF10371">
    <property type="entry name" value="EKR"/>
    <property type="match status" value="1"/>
</dbReference>
<protein>
    <submittedName>
        <fullName evidence="14">Pyruvate:ferredoxin (Flavodoxin) oxidoreductase</fullName>
    </submittedName>
</protein>
<accession>A0AAJ1IFT7</accession>
<dbReference type="Pfam" id="PF17147">
    <property type="entry name" value="PFOR_II"/>
    <property type="match status" value="1"/>
</dbReference>
<dbReference type="Gene3D" id="4.10.780.10">
    <property type="entry name" value="Pyruvate-flavodoxin oxidoreductase, EKR domain"/>
    <property type="match status" value="1"/>
</dbReference>
<dbReference type="SUPFAM" id="SSF52518">
    <property type="entry name" value="Thiamin diphosphate-binding fold (THDP-binding)"/>
    <property type="match status" value="2"/>
</dbReference>
<feature type="site" description="Important for catalytic activity" evidence="11">
    <location>
        <position position="1003"/>
    </location>
</feature>
<dbReference type="SMART" id="SM00890">
    <property type="entry name" value="EKR"/>
    <property type="match status" value="1"/>
</dbReference>
<dbReference type="GO" id="GO:0022900">
    <property type="term" value="P:electron transport chain"/>
    <property type="evidence" value="ECO:0007669"/>
    <property type="project" value="InterPro"/>
</dbReference>
<dbReference type="FunFam" id="3.40.50.970:FF:000012">
    <property type="entry name" value="Pyruvate:ferredoxin (Flavodoxin) oxidoreductase"/>
    <property type="match status" value="1"/>
</dbReference>
<dbReference type="FunFam" id="3.40.920.10:FF:000001">
    <property type="entry name" value="Pyruvate:ferredoxin (Flavodoxin) oxidoreductase"/>
    <property type="match status" value="1"/>
</dbReference>
<feature type="domain" description="4Fe-4S ferredoxin-type" evidence="13">
    <location>
        <begin position="733"/>
        <end position="764"/>
    </location>
</feature>
<dbReference type="Pfam" id="PF13237">
    <property type="entry name" value="Fer4_10"/>
    <property type="match status" value="1"/>
</dbReference>
<dbReference type="InterPro" id="IPR029061">
    <property type="entry name" value="THDP-binding"/>
</dbReference>
<feature type="binding site" evidence="12">
    <location>
        <position position="696"/>
    </location>
    <ligand>
        <name>[4Fe-4S] cluster</name>
        <dbReference type="ChEBI" id="CHEBI:49883"/>
        <label>2</label>
    </ligand>
</feature>
<dbReference type="GO" id="GO:0016903">
    <property type="term" value="F:oxidoreductase activity, acting on the aldehyde or oxo group of donors"/>
    <property type="evidence" value="ECO:0007669"/>
    <property type="project" value="InterPro"/>
</dbReference>